<evidence type="ECO:0000313" key="8">
    <source>
        <dbReference type="Proteomes" id="UP000552615"/>
    </source>
</evidence>
<evidence type="ECO:0000259" key="6">
    <source>
        <dbReference type="SMART" id="SM01266"/>
    </source>
</evidence>
<accession>A0A7Y0FIH4</accession>
<dbReference type="EMBL" id="JABBGF010000001">
    <property type="protein sequence ID" value="NML57474.1"/>
    <property type="molecule type" value="Genomic_DNA"/>
</dbReference>
<name>A0A7Y0FIH4_9FLAO</name>
<dbReference type="GO" id="GO:0008870">
    <property type="term" value="F:galactoside O-acetyltransferase activity"/>
    <property type="evidence" value="ECO:0007669"/>
    <property type="project" value="TreeGrafter"/>
</dbReference>
<dbReference type="EC" id="2.3.1.-" evidence="5"/>
<evidence type="ECO:0000256" key="4">
    <source>
        <dbReference type="ARBA" id="ARBA00023315"/>
    </source>
</evidence>
<evidence type="ECO:0000313" key="7">
    <source>
        <dbReference type="EMBL" id="NML57474.1"/>
    </source>
</evidence>
<dbReference type="SUPFAM" id="SSF51161">
    <property type="entry name" value="Trimeric LpxA-like enzymes"/>
    <property type="match status" value="1"/>
</dbReference>
<keyword evidence="2 5" id="KW-0808">Transferase</keyword>
<evidence type="ECO:0000256" key="3">
    <source>
        <dbReference type="ARBA" id="ARBA00022737"/>
    </source>
</evidence>
<keyword evidence="8" id="KW-1185">Reference proteome</keyword>
<dbReference type="Pfam" id="PF12464">
    <property type="entry name" value="Mac"/>
    <property type="match status" value="1"/>
</dbReference>
<comment type="similarity">
    <text evidence="1 5">Belongs to the transferase hexapeptide repeat family.</text>
</comment>
<proteinExistence type="inferred from homology"/>
<reference evidence="7 8" key="1">
    <citation type="submission" date="2020-04" db="EMBL/GenBank/DDBJ databases">
        <title>Chryseobacterium sp. RJ-7-14 sp. nov., isolated from Jeju soil.</title>
        <authorList>
            <person name="Dahal R.H."/>
            <person name="Chaudhary D.K."/>
        </authorList>
    </citation>
    <scope>NUCLEOTIDE SEQUENCE [LARGE SCALE GENOMIC DNA]</scope>
    <source>
        <strain evidence="7 8">RJ-7-14</strain>
    </source>
</reference>
<dbReference type="Pfam" id="PF00132">
    <property type="entry name" value="Hexapep"/>
    <property type="match status" value="1"/>
</dbReference>
<protein>
    <recommendedName>
        <fullName evidence="5">Acetyltransferase</fullName>
        <ecNumber evidence="5">2.3.1.-</ecNumber>
    </recommendedName>
</protein>
<dbReference type="InterPro" id="IPR039369">
    <property type="entry name" value="LacA-like"/>
</dbReference>
<sequence length="186" mass="20283">MTEKEKCVAGLLYNANYDQELIQERITAKDLCGEYNQLKNSDTEGRTSLLKKILGKSGQNICIEPTFWCDYGYNIEAGENFYANHNLVILDCAKVTFGDNVFIGPNCSFYTASHPIDAKQRNEGLETAHPIQVGNNVWFGGNVVVLPGISIGDNSVIGAGSVVTKDIPDNVVAVGNPCKPVRNIEP</sequence>
<evidence type="ECO:0000256" key="2">
    <source>
        <dbReference type="ARBA" id="ARBA00022679"/>
    </source>
</evidence>
<dbReference type="CDD" id="cd03357">
    <property type="entry name" value="LbH_MAT_GAT"/>
    <property type="match status" value="1"/>
</dbReference>
<dbReference type="RefSeq" id="WP_169230792.1">
    <property type="nucleotide sequence ID" value="NZ_JABBGF010000001.1"/>
</dbReference>
<dbReference type="AlphaFoldDB" id="A0A7Y0FIH4"/>
<dbReference type="FunFam" id="2.160.10.10:FF:000008">
    <property type="entry name" value="Maltose O-acetyltransferase"/>
    <property type="match status" value="1"/>
</dbReference>
<dbReference type="PANTHER" id="PTHR43017:SF1">
    <property type="entry name" value="ACETYLTRANSFERASE YJL218W-RELATED"/>
    <property type="match status" value="1"/>
</dbReference>
<dbReference type="Gene3D" id="2.160.10.10">
    <property type="entry name" value="Hexapeptide repeat proteins"/>
    <property type="match status" value="1"/>
</dbReference>
<comment type="caution">
    <text evidence="7">The sequence shown here is derived from an EMBL/GenBank/DDBJ whole genome shotgun (WGS) entry which is preliminary data.</text>
</comment>
<organism evidence="7 8">
    <name type="scientific">Chryseobacterium cheonjiense</name>
    <dbReference type="NCBI Taxonomy" id="2728845"/>
    <lineage>
        <taxon>Bacteria</taxon>
        <taxon>Pseudomonadati</taxon>
        <taxon>Bacteroidota</taxon>
        <taxon>Flavobacteriia</taxon>
        <taxon>Flavobacteriales</taxon>
        <taxon>Weeksellaceae</taxon>
        <taxon>Chryseobacterium group</taxon>
        <taxon>Chryseobacterium</taxon>
    </lineage>
</organism>
<keyword evidence="3" id="KW-0677">Repeat</keyword>
<dbReference type="InterPro" id="IPR011004">
    <property type="entry name" value="Trimer_LpxA-like_sf"/>
</dbReference>
<gene>
    <name evidence="7" type="ORF">HHL20_08955</name>
</gene>
<dbReference type="SMART" id="SM01266">
    <property type="entry name" value="Mac"/>
    <property type="match status" value="1"/>
</dbReference>
<feature type="domain" description="Maltose/galactoside acetyltransferase" evidence="6">
    <location>
        <begin position="4"/>
        <end position="59"/>
    </location>
</feature>
<evidence type="ECO:0000256" key="5">
    <source>
        <dbReference type="RuleBase" id="RU367021"/>
    </source>
</evidence>
<dbReference type="PANTHER" id="PTHR43017">
    <property type="entry name" value="GALACTOSIDE O-ACETYLTRANSFERASE"/>
    <property type="match status" value="1"/>
</dbReference>
<keyword evidence="4 5" id="KW-0012">Acyltransferase</keyword>
<evidence type="ECO:0000256" key="1">
    <source>
        <dbReference type="ARBA" id="ARBA00007274"/>
    </source>
</evidence>
<dbReference type="InterPro" id="IPR024688">
    <property type="entry name" value="Mac_dom"/>
</dbReference>
<dbReference type="InterPro" id="IPR001451">
    <property type="entry name" value="Hexapep"/>
</dbReference>
<dbReference type="Proteomes" id="UP000552615">
    <property type="component" value="Unassembled WGS sequence"/>
</dbReference>